<comment type="caution">
    <text evidence="1">The sequence shown here is derived from an EMBL/GenBank/DDBJ whole genome shotgun (WGS) entry which is preliminary data.</text>
</comment>
<organism evidence="1 2">
    <name type="scientific">Trifolium medium</name>
    <dbReference type="NCBI Taxonomy" id="97028"/>
    <lineage>
        <taxon>Eukaryota</taxon>
        <taxon>Viridiplantae</taxon>
        <taxon>Streptophyta</taxon>
        <taxon>Embryophyta</taxon>
        <taxon>Tracheophyta</taxon>
        <taxon>Spermatophyta</taxon>
        <taxon>Magnoliopsida</taxon>
        <taxon>eudicotyledons</taxon>
        <taxon>Gunneridae</taxon>
        <taxon>Pentapetalae</taxon>
        <taxon>rosids</taxon>
        <taxon>fabids</taxon>
        <taxon>Fabales</taxon>
        <taxon>Fabaceae</taxon>
        <taxon>Papilionoideae</taxon>
        <taxon>50 kb inversion clade</taxon>
        <taxon>NPAAA clade</taxon>
        <taxon>Hologalegina</taxon>
        <taxon>IRL clade</taxon>
        <taxon>Trifolieae</taxon>
        <taxon>Trifolium</taxon>
    </lineage>
</organism>
<sequence length="32" mass="3435">MLSSGKPSAFPAQLDHELHVQLSSTLSSTFSM</sequence>
<dbReference type="AlphaFoldDB" id="A0A392W109"/>
<name>A0A392W109_9FABA</name>
<dbReference type="EMBL" id="LXQA011305369">
    <property type="protein sequence ID" value="MCI92595.1"/>
    <property type="molecule type" value="Genomic_DNA"/>
</dbReference>
<evidence type="ECO:0000313" key="1">
    <source>
        <dbReference type="EMBL" id="MCI92595.1"/>
    </source>
</evidence>
<evidence type="ECO:0000313" key="2">
    <source>
        <dbReference type="Proteomes" id="UP000265520"/>
    </source>
</evidence>
<feature type="non-terminal residue" evidence="1">
    <location>
        <position position="32"/>
    </location>
</feature>
<protein>
    <submittedName>
        <fullName evidence="1">Uncharacterized protein</fullName>
    </submittedName>
</protein>
<dbReference type="Proteomes" id="UP000265520">
    <property type="component" value="Unassembled WGS sequence"/>
</dbReference>
<keyword evidence="2" id="KW-1185">Reference proteome</keyword>
<accession>A0A392W109</accession>
<proteinExistence type="predicted"/>
<reference evidence="1 2" key="1">
    <citation type="journal article" date="2018" name="Front. Plant Sci.">
        <title>Red Clover (Trifolium pratense) and Zigzag Clover (T. medium) - A Picture of Genomic Similarities and Differences.</title>
        <authorList>
            <person name="Dluhosova J."/>
            <person name="Istvanek J."/>
            <person name="Nedelnik J."/>
            <person name="Repkova J."/>
        </authorList>
    </citation>
    <scope>NUCLEOTIDE SEQUENCE [LARGE SCALE GENOMIC DNA]</scope>
    <source>
        <strain evidence="2">cv. 10/8</strain>
        <tissue evidence="1">Leaf</tissue>
    </source>
</reference>